<organism evidence="3 4">
    <name type="scientific">Aaosphaeria arxii CBS 175.79</name>
    <dbReference type="NCBI Taxonomy" id="1450172"/>
    <lineage>
        <taxon>Eukaryota</taxon>
        <taxon>Fungi</taxon>
        <taxon>Dikarya</taxon>
        <taxon>Ascomycota</taxon>
        <taxon>Pezizomycotina</taxon>
        <taxon>Dothideomycetes</taxon>
        <taxon>Pleosporomycetidae</taxon>
        <taxon>Pleosporales</taxon>
        <taxon>Pleosporales incertae sedis</taxon>
        <taxon>Aaosphaeria</taxon>
    </lineage>
</organism>
<keyword evidence="1" id="KW-0732">Signal</keyword>
<feature type="chain" id="PRO_5025674458" description="Prion-inhibition and propagation HeLo domain-containing protein" evidence="1">
    <location>
        <begin position="24"/>
        <end position="265"/>
    </location>
</feature>
<feature type="signal peptide" evidence="1">
    <location>
        <begin position="1"/>
        <end position="23"/>
    </location>
</feature>
<dbReference type="EMBL" id="ML978069">
    <property type="protein sequence ID" value="KAF2016800.1"/>
    <property type="molecule type" value="Genomic_DNA"/>
</dbReference>
<dbReference type="InterPro" id="IPR029498">
    <property type="entry name" value="HeLo_dom"/>
</dbReference>
<gene>
    <name evidence="3" type="ORF">BU24DRAFT_423142</name>
</gene>
<dbReference type="PANTHER" id="PTHR37542">
    <property type="entry name" value="HELO DOMAIN-CONTAINING PROTEIN-RELATED"/>
    <property type="match status" value="1"/>
</dbReference>
<dbReference type="AlphaFoldDB" id="A0A6A5XVZ1"/>
<dbReference type="Pfam" id="PF14479">
    <property type="entry name" value="HeLo"/>
    <property type="match status" value="1"/>
</dbReference>
<name>A0A6A5XVZ1_9PLEO</name>
<feature type="domain" description="Prion-inhibition and propagation HeLo" evidence="2">
    <location>
        <begin position="5"/>
        <end position="201"/>
    </location>
</feature>
<sequence>MEAGGLAVGVIALAGLFNNAVDCFEYVQLGYSFGTNFQTSLLKLDHARLRLSRWGQAVGLSGDLADAESLQEATVQKEDIGNAEKVLGQILDLFMEAERISAKYKASVKSDDSALTILDVQADMNELGRSLHEKMRNLSIKRQNKTLLRQKVKWALYEEKHFKRLIEDIVDLVAALPEIFPAVKQEQQKLCETEVTEIQKCEAGMECLSVLLDIVRSRDKDLEAAIAAVMKSDLSNQGAAFNNYNSKIANQAASMAIHGGQTIHL</sequence>
<dbReference type="InterPro" id="IPR038305">
    <property type="entry name" value="HeLo_sf"/>
</dbReference>
<evidence type="ECO:0000313" key="4">
    <source>
        <dbReference type="Proteomes" id="UP000799778"/>
    </source>
</evidence>
<dbReference type="OrthoDB" id="20872at2759"/>
<dbReference type="Gene3D" id="1.20.120.1020">
    <property type="entry name" value="Prion-inhibition and propagation, HeLo domain"/>
    <property type="match status" value="1"/>
</dbReference>
<dbReference type="RefSeq" id="XP_033385139.1">
    <property type="nucleotide sequence ID" value="XM_033528167.1"/>
</dbReference>
<proteinExistence type="predicted"/>
<reference evidence="3" key="1">
    <citation type="journal article" date="2020" name="Stud. Mycol.">
        <title>101 Dothideomycetes genomes: a test case for predicting lifestyles and emergence of pathogens.</title>
        <authorList>
            <person name="Haridas S."/>
            <person name="Albert R."/>
            <person name="Binder M."/>
            <person name="Bloem J."/>
            <person name="Labutti K."/>
            <person name="Salamov A."/>
            <person name="Andreopoulos B."/>
            <person name="Baker S."/>
            <person name="Barry K."/>
            <person name="Bills G."/>
            <person name="Bluhm B."/>
            <person name="Cannon C."/>
            <person name="Castanera R."/>
            <person name="Culley D."/>
            <person name="Daum C."/>
            <person name="Ezra D."/>
            <person name="Gonzalez J."/>
            <person name="Henrissat B."/>
            <person name="Kuo A."/>
            <person name="Liang C."/>
            <person name="Lipzen A."/>
            <person name="Lutzoni F."/>
            <person name="Magnuson J."/>
            <person name="Mondo S."/>
            <person name="Nolan M."/>
            <person name="Ohm R."/>
            <person name="Pangilinan J."/>
            <person name="Park H.-J."/>
            <person name="Ramirez L."/>
            <person name="Alfaro M."/>
            <person name="Sun H."/>
            <person name="Tritt A."/>
            <person name="Yoshinaga Y."/>
            <person name="Zwiers L.-H."/>
            <person name="Turgeon B."/>
            <person name="Goodwin S."/>
            <person name="Spatafora J."/>
            <person name="Crous P."/>
            <person name="Grigoriev I."/>
        </authorList>
    </citation>
    <scope>NUCLEOTIDE SEQUENCE</scope>
    <source>
        <strain evidence="3">CBS 175.79</strain>
    </source>
</reference>
<protein>
    <recommendedName>
        <fullName evidence="2">Prion-inhibition and propagation HeLo domain-containing protein</fullName>
    </recommendedName>
</protein>
<evidence type="ECO:0000259" key="2">
    <source>
        <dbReference type="Pfam" id="PF14479"/>
    </source>
</evidence>
<dbReference type="PANTHER" id="PTHR37542:SF3">
    <property type="entry name" value="PRION-INHIBITION AND PROPAGATION HELO DOMAIN-CONTAINING PROTEIN"/>
    <property type="match status" value="1"/>
</dbReference>
<keyword evidence="4" id="KW-1185">Reference proteome</keyword>
<dbReference type="Proteomes" id="UP000799778">
    <property type="component" value="Unassembled WGS sequence"/>
</dbReference>
<accession>A0A6A5XVZ1</accession>
<evidence type="ECO:0000256" key="1">
    <source>
        <dbReference type="SAM" id="SignalP"/>
    </source>
</evidence>
<dbReference type="GeneID" id="54285564"/>
<evidence type="ECO:0000313" key="3">
    <source>
        <dbReference type="EMBL" id="KAF2016800.1"/>
    </source>
</evidence>